<name>A0ABT2HZF6_9SPHN</name>
<evidence type="ECO:0000256" key="2">
    <source>
        <dbReference type="SAM" id="MobiDB-lite"/>
    </source>
</evidence>
<feature type="signal peptide" evidence="3">
    <location>
        <begin position="1"/>
        <end position="32"/>
    </location>
</feature>
<evidence type="ECO:0000256" key="3">
    <source>
        <dbReference type="SAM" id="SignalP"/>
    </source>
</evidence>
<dbReference type="EMBL" id="JANZXA010000001">
    <property type="protein sequence ID" value="MCT2397931.1"/>
    <property type="molecule type" value="Genomic_DNA"/>
</dbReference>
<feature type="coiled-coil region" evidence="1">
    <location>
        <begin position="85"/>
        <end position="119"/>
    </location>
</feature>
<reference evidence="4" key="1">
    <citation type="submission" date="2022-09" db="EMBL/GenBank/DDBJ databases">
        <title>Novosphingobium sp. Nov., a polycyclic aromatic hydrocarbon-degrading bacterium isolated form mangrove sediments in HongKong.</title>
        <authorList>
            <person name="Hu Z."/>
        </authorList>
    </citation>
    <scope>NUCLEOTIDE SEQUENCE</scope>
    <source>
        <strain evidence="4">HK4-1</strain>
    </source>
</reference>
<organism evidence="4 5">
    <name type="scientific">Novosphingobium mangrovi</name>
    <name type="common">ex Huang et al. 2023</name>
    <dbReference type="NCBI Taxonomy" id="2976432"/>
    <lineage>
        <taxon>Bacteria</taxon>
        <taxon>Pseudomonadati</taxon>
        <taxon>Pseudomonadota</taxon>
        <taxon>Alphaproteobacteria</taxon>
        <taxon>Sphingomonadales</taxon>
        <taxon>Sphingomonadaceae</taxon>
        <taxon>Novosphingobium</taxon>
    </lineage>
</organism>
<dbReference type="Proteomes" id="UP001165583">
    <property type="component" value="Unassembled WGS sequence"/>
</dbReference>
<evidence type="ECO:0000313" key="4">
    <source>
        <dbReference type="EMBL" id="MCT2397931.1"/>
    </source>
</evidence>
<evidence type="ECO:0000313" key="5">
    <source>
        <dbReference type="Proteomes" id="UP001165583"/>
    </source>
</evidence>
<evidence type="ECO:0008006" key="6">
    <source>
        <dbReference type="Google" id="ProtNLM"/>
    </source>
</evidence>
<dbReference type="RefSeq" id="WP_260042957.1">
    <property type="nucleotide sequence ID" value="NZ_JANZXA010000001.1"/>
</dbReference>
<accession>A0ABT2HZF6</accession>
<gene>
    <name evidence="4" type="ORF">NZK81_00060</name>
</gene>
<keyword evidence="3" id="KW-0732">Signal</keyword>
<dbReference type="SUPFAM" id="SSF48452">
    <property type="entry name" value="TPR-like"/>
    <property type="match status" value="1"/>
</dbReference>
<comment type="caution">
    <text evidence="4">The sequence shown here is derived from an EMBL/GenBank/DDBJ whole genome shotgun (WGS) entry which is preliminary data.</text>
</comment>
<keyword evidence="5" id="KW-1185">Reference proteome</keyword>
<feature type="region of interest" description="Disordered" evidence="2">
    <location>
        <begin position="151"/>
        <end position="174"/>
    </location>
</feature>
<feature type="chain" id="PRO_5045446571" description="YbgF trimerisation domain-containing protein" evidence="3">
    <location>
        <begin position="33"/>
        <end position="319"/>
    </location>
</feature>
<feature type="compositionally biased region" description="Low complexity" evidence="2">
    <location>
        <begin position="159"/>
        <end position="169"/>
    </location>
</feature>
<proteinExistence type="predicted"/>
<keyword evidence="1" id="KW-0175">Coiled coil</keyword>
<dbReference type="InterPro" id="IPR011990">
    <property type="entry name" value="TPR-like_helical_dom_sf"/>
</dbReference>
<sequence>MKASLEVSRFARLLATTAAASVLMAGAMPASAQDNVDVRLKKVEAEVRALQRKVFPGPDGKFFEPEITPTPAPAKAPGQPVTTPVSDLLTRMDAVEAQMARLTSQIEQNTNRINQLEIKLAGGVQPAAAAPAAAPVPAGPAADAAQSNLDAMTGGASTKPVTPAPVQAKPAPPPSARVEAVKAIVKPQTGDPADDEYVYGFRLWEAKFYPEAEQQLKLFLEKYPKHRRASWGRNLLGRAYFDDGNPGEAAKWFLQNYQTDKRGERAPDSLLYLAVTMKQMKDTKRACIALAEFSETYASEAAGRLQGLYDSTRNGLACS</sequence>
<protein>
    <recommendedName>
        <fullName evidence="6">YbgF trimerisation domain-containing protein</fullName>
    </recommendedName>
</protein>
<dbReference type="Gene3D" id="1.25.40.10">
    <property type="entry name" value="Tetratricopeptide repeat domain"/>
    <property type="match status" value="1"/>
</dbReference>
<evidence type="ECO:0000256" key="1">
    <source>
        <dbReference type="SAM" id="Coils"/>
    </source>
</evidence>